<feature type="transmembrane region" description="Helical" evidence="10">
    <location>
        <begin position="526"/>
        <end position="546"/>
    </location>
</feature>
<dbReference type="KEGG" id="nau:109244437"/>
<name>A0A314KZI2_NICAT</name>
<evidence type="ECO:0000256" key="9">
    <source>
        <dbReference type="ARBA" id="ARBA00023136"/>
    </source>
</evidence>
<comment type="similarity">
    <text evidence="2 10">Belongs to the HAK/KUP transporter (TC 2.A.72.3) family.</text>
</comment>
<feature type="transmembrane region" description="Helical" evidence="10">
    <location>
        <begin position="349"/>
        <end position="371"/>
    </location>
</feature>
<dbReference type="EMBL" id="MJEQ01000680">
    <property type="protein sequence ID" value="OIT34632.1"/>
    <property type="molecule type" value="Genomic_DNA"/>
</dbReference>
<feature type="domain" description="K+ potassium transporter C-terminal" evidence="12">
    <location>
        <begin position="575"/>
        <end position="740"/>
    </location>
</feature>
<feature type="transmembrane region" description="Helical" evidence="10">
    <location>
        <begin position="110"/>
        <end position="131"/>
    </location>
</feature>
<dbReference type="GO" id="GO:0005886">
    <property type="term" value="C:plasma membrane"/>
    <property type="evidence" value="ECO:0007669"/>
    <property type="project" value="UniProtKB-SubCell"/>
</dbReference>
<feature type="transmembrane region" description="Helical" evidence="10">
    <location>
        <begin position="471"/>
        <end position="492"/>
    </location>
</feature>
<dbReference type="PANTHER" id="PTHR30540">
    <property type="entry name" value="OSMOTIC STRESS POTASSIUM TRANSPORTER"/>
    <property type="match status" value="1"/>
</dbReference>
<dbReference type="InterPro" id="IPR003855">
    <property type="entry name" value="K+_transporter"/>
</dbReference>
<protein>
    <recommendedName>
        <fullName evidence="10">Potassium transporter</fullName>
    </recommendedName>
</protein>
<dbReference type="OrthoDB" id="504708at2759"/>
<comment type="subcellular location">
    <subcellularLocation>
        <location evidence="1">Cell membrane</location>
        <topology evidence="1">Multi-pass membrane protein</topology>
    </subcellularLocation>
    <subcellularLocation>
        <location evidence="10">Membrane</location>
        <topology evidence="10">Multi-pass membrane protein</topology>
    </subcellularLocation>
</comment>
<evidence type="ECO:0000313" key="14">
    <source>
        <dbReference type="Proteomes" id="UP000187609"/>
    </source>
</evidence>
<dbReference type="AlphaFoldDB" id="A0A314KZI2"/>
<gene>
    <name evidence="13" type="primary">HAK26</name>
    <name evidence="13" type="ORF">A4A49_06369</name>
</gene>
<keyword evidence="3" id="KW-0813">Transport</keyword>
<evidence type="ECO:0000256" key="8">
    <source>
        <dbReference type="ARBA" id="ARBA00023065"/>
    </source>
</evidence>
<evidence type="ECO:0000256" key="6">
    <source>
        <dbReference type="ARBA" id="ARBA00022958"/>
    </source>
</evidence>
<organism evidence="13 14">
    <name type="scientific">Nicotiana attenuata</name>
    <name type="common">Coyote tobacco</name>
    <dbReference type="NCBI Taxonomy" id="49451"/>
    <lineage>
        <taxon>Eukaryota</taxon>
        <taxon>Viridiplantae</taxon>
        <taxon>Streptophyta</taxon>
        <taxon>Embryophyta</taxon>
        <taxon>Tracheophyta</taxon>
        <taxon>Spermatophyta</taxon>
        <taxon>Magnoliopsida</taxon>
        <taxon>eudicotyledons</taxon>
        <taxon>Gunneridae</taxon>
        <taxon>Pentapetalae</taxon>
        <taxon>asterids</taxon>
        <taxon>lamiids</taxon>
        <taxon>Solanales</taxon>
        <taxon>Solanaceae</taxon>
        <taxon>Nicotianoideae</taxon>
        <taxon>Nicotianeae</taxon>
        <taxon>Nicotiana</taxon>
    </lineage>
</organism>
<evidence type="ECO:0000256" key="2">
    <source>
        <dbReference type="ARBA" id="ARBA00008440"/>
    </source>
</evidence>
<dbReference type="InterPro" id="IPR053952">
    <property type="entry name" value="K_trans_C"/>
</dbReference>
<keyword evidence="7 10" id="KW-1133">Transmembrane helix</keyword>
<keyword evidence="5 10" id="KW-0812">Transmembrane</keyword>
<evidence type="ECO:0000256" key="5">
    <source>
        <dbReference type="ARBA" id="ARBA00022692"/>
    </source>
</evidence>
<dbReference type="GeneID" id="109244437"/>
<dbReference type="Gramene" id="OIT34632">
    <property type="protein sequence ID" value="OIT34632"/>
    <property type="gene ID" value="A4A49_06369"/>
</dbReference>
<dbReference type="Pfam" id="PF22776">
    <property type="entry name" value="K_trans_C"/>
    <property type="match status" value="1"/>
</dbReference>
<feature type="transmembrane region" description="Helical" evidence="10">
    <location>
        <begin position="272"/>
        <end position="292"/>
    </location>
</feature>
<feature type="transmembrane region" description="Helical" evidence="10">
    <location>
        <begin position="391"/>
        <end position="416"/>
    </location>
</feature>
<dbReference type="Pfam" id="PF02705">
    <property type="entry name" value="K_trans"/>
    <property type="match status" value="1"/>
</dbReference>
<comment type="caution">
    <text evidence="13">The sequence shown here is derived from an EMBL/GenBank/DDBJ whole genome shotgun (WGS) entry which is preliminary data.</text>
</comment>
<evidence type="ECO:0000256" key="1">
    <source>
        <dbReference type="ARBA" id="ARBA00004651"/>
    </source>
</evidence>
<keyword evidence="6 10" id="KW-0630">Potassium</keyword>
<dbReference type="InterPro" id="IPR053951">
    <property type="entry name" value="K_trans_N"/>
</dbReference>
<dbReference type="Proteomes" id="UP000187609">
    <property type="component" value="Unassembled WGS sequence"/>
</dbReference>
<proteinExistence type="inferred from homology"/>
<evidence type="ECO:0000259" key="12">
    <source>
        <dbReference type="Pfam" id="PF22776"/>
    </source>
</evidence>
<feature type="domain" description="K+ potassium transporter integral membrane" evidence="11">
    <location>
        <begin position="77"/>
        <end position="565"/>
    </location>
</feature>
<evidence type="ECO:0000256" key="3">
    <source>
        <dbReference type="ARBA" id="ARBA00022448"/>
    </source>
</evidence>
<dbReference type="PANTHER" id="PTHR30540:SF106">
    <property type="entry name" value="POTASSIUM TRANSPORTER 26"/>
    <property type="match status" value="1"/>
</dbReference>
<feature type="transmembrane region" description="Helical" evidence="10">
    <location>
        <begin position="446"/>
        <end position="465"/>
    </location>
</feature>
<reference evidence="13" key="1">
    <citation type="submission" date="2016-11" db="EMBL/GenBank/DDBJ databases">
        <title>The genome of Nicotiana attenuata.</title>
        <authorList>
            <person name="Xu S."/>
            <person name="Brockmoeller T."/>
            <person name="Gaquerel E."/>
            <person name="Navarro A."/>
            <person name="Kuhl H."/>
            <person name="Gase K."/>
            <person name="Ling Z."/>
            <person name="Zhou W."/>
            <person name="Kreitzer C."/>
            <person name="Stanke M."/>
            <person name="Tang H."/>
            <person name="Lyons E."/>
            <person name="Pandey P."/>
            <person name="Pandey S.P."/>
            <person name="Timmermann B."/>
            <person name="Baldwin I.T."/>
        </authorList>
    </citation>
    <scope>NUCLEOTIDE SEQUENCE [LARGE SCALE GENOMIC DNA]</scope>
    <source>
        <strain evidence="13">UT</strain>
    </source>
</reference>
<evidence type="ECO:0000256" key="7">
    <source>
        <dbReference type="ARBA" id="ARBA00022989"/>
    </source>
</evidence>
<keyword evidence="4 10" id="KW-0633">Potassium transport</keyword>
<comment type="caution">
    <text evidence="10">Lacks conserved residue(s) required for the propagation of feature annotation.</text>
</comment>
<feature type="transmembrane region" description="Helical" evidence="10">
    <location>
        <begin position="241"/>
        <end position="260"/>
    </location>
</feature>
<feature type="transmembrane region" description="Helical" evidence="10">
    <location>
        <begin position="318"/>
        <end position="337"/>
    </location>
</feature>
<keyword evidence="8 10" id="KW-0406">Ion transport</keyword>
<evidence type="ECO:0000256" key="4">
    <source>
        <dbReference type="ARBA" id="ARBA00022538"/>
    </source>
</evidence>
<evidence type="ECO:0000259" key="11">
    <source>
        <dbReference type="Pfam" id="PF02705"/>
    </source>
</evidence>
<keyword evidence="14" id="KW-1185">Reference proteome</keyword>
<feature type="transmembrane region" description="Helical" evidence="10">
    <location>
        <begin position="499"/>
        <end position="520"/>
    </location>
</feature>
<sequence>MEDAKSNNSSGKKYDVENGSIIGDSNRVEICNNSSRRIVPEPVVAASMETNMNIIQTNYQLPLTKAKKYPAVQTLLLAYQSLGVVYGDLGTSPVNVFSSTRLTNLTEDDLLGTFSLIFWTLTLLVLVKYVFIVLHANDHGEGGTFALYSYLCRHINFRSKHTIHNVRMESVEGMAYCNQADSGSPLRSKTKKFLERSSVAQNFLTFVVLLGTCMVIGDGALTPATCVLSALQGIQSLSPKITQDHVVFMSLIMLIALFTFQRCGTSKVSFCFTPIMLLWFATNVSVGIYNIFKYYPSVLKALSPHYIVKFVSRNGKTAWNLLGAVFLSITGAEAMFADLGHFNKRAIQLAFSFVVYPSLVLSYAGETAYLVRYPENINNAYYSSLPKSVYWPMFVISTLAAIVASQSMISACFSIVKQSVALGCFPRVNIIHTSSKHEGQIYSPEINYILMILCVTLVLGFKGGVELANAYGVVVIWVMIITTFLTTLVMLLIWKTNMILILGFFFPYTIIEGCFMTSLLNKIPQGGWVPFAISAFFLTIMLSWTYGRSKKNEYEADRKMSLPELNQMLSSYRAPGICFFFTDLVNGIPPIIRHYIQHTNSVRDIMVIVTVTTLPIKTVLLHERFNVGKLGSVEGVYRCLIQFGYKDSQSMEGDDFVTLMITKLQDQAESTTEKQKIDAAADRGTVFVLGRTILKANKGWFARFTIDYLYRFLQNNSRAAISMLQIPPDKTLQVGMLYEI</sequence>
<feature type="transmembrane region" description="Helical" evidence="10">
    <location>
        <begin position="199"/>
        <end position="221"/>
    </location>
</feature>
<evidence type="ECO:0000313" key="13">
    <source>
        <dbReference type="EMBL" id="OIT34632.1"/>
    </source>
</evidence>
<accession>A0A314KZI2</accession>
<keyword evidence="9 10" id="KW-0472">Membrane</keyword>
<dbReference type="NCBIfam" id="TIGR00794">
    <property type="entry name" value="kup"/>
    <property type="match status" value="1"/>
</dbReference>
<comment type="function">
    <text evidence="10">Potassium transporter.</text>
</comment>
<dbReference type="GO" id="GO:0015079">
    <property type="term" value="F:potassium ion transmembrane transporter activity"/>
    <property type="evidence" value="ECO:0007669"/>
    <property type="project" value="UniProtKB-UniRule"/>
</dbReference>
<evidence type="ECO:0000256" key="10">
    <source>
        <dbReference type="RuleBase" id="RU321113"/>
    </source>
</evidence>